<reference evidence="2 3" key="1">
    <citation type="submission" date="2018-10" db="EMBL/GenBank/DDBJ databases">
        <title>A high-quality apple genome assembly.</title>
        <authorList>
            <person name="Hu J."/>
        </authorList>
    </citation>
    <scope>NUCLEOTIDE SEQUENCE [LARGE SCALE GENOMIC DNA]</scope>
    <source>
        <strain evidence="3">cv. HFTH1</strain>
        <tissue evidence="2">Young leaf</tissue>
    </source>
</reference>
<gene>
    <name evidence="2" type="ORF">DVH24_034146</name>
</gene>
<dbReference type="AlphaFoldDB" id="A0A498I7S7"/>
<proteinExistence type="predicted"/>
<name>A0A498I7S7_MALDO</name>
<accession>A0A498I7S7</accession>
<sequence length="144" mass="15343">MMGDLLGNSRVSSQNKTMRAWPFGSSLASSSIGTPKFSRESNSMMGDPLASSRKQNHEGVVGAQSEQYGVTAESSLGCGGGPGRDVTKCKSPDHALMALFLGTHTRTSQLVTHPGITLARSRLTSEFLRNPKSVSSQKACAIWR</sequence>
<dbReference type="EMBL" id="RDQH01000339">
    <property type="protein sequence ID" value="RXH78939.1"/>
    <property type="molecule type" value="Genomic_DNA"/>
</dbReference>
<protein>
    <submittedName>
        <fullName evidence="2">Uncharacterized protein</fullName>
    </submittedName>
</protein>
<comment type="caution">
    <text evidence="2">The sequence shown here is derived from an EMBL/GenBank/DDBJ whole genome shotgun (WGS) entry which is preliminary data.</text>
</comment>
<evidence type="ECO:0000256" key="1">
    <source>
        <dbReference type="SAM" id="MobiDB-lite"/>
    </source>
</evidence>
<evidence type="ECO:0000313" key="3">
    <source>
        <dbReference type="Proteomes" id="UP000290289"/>
    </source>
</evidence>
<organism evidence="2 3">
    <name type="scientific">Malus domestica</name>
    <name type="common">Apple</name>
    <name type="synonym">Pyrus malus</name>
    <dbReference type="NCBI Taxonomy" id="3750"/>
    <lineage>
        <taxon>Eukaryota</taxon>
        <taxon>Viridiplantae</taxon>
        <taxon>Streptophyta</taxon>
        <taxon>Embryophyta</taxon>
        <taxon>Tracheophyta</taxon>
        <taxon>Spermatophyta</taxon>
        <taxon>Magnoliopsida</taxon>
        <taxon>eudicotyledons</taxon>
        <taxon>Gunneridae</taxon>
        <taxon>Pentapetalae</taxon>
        <taxon>rosids</taxon>
        <taxon>fabids</taxon>
        <taxon>Rosales</taxon>
        <taxon>Rosaceae</taxon>
        <taxon>Amygdaloideae</taxon>
        <taxon>Maleae</taxon>
        <taxon>Malus</taxon>
    </lineage>
</organism>
<keyword evidence="3" id="KW-1185">Reference proteome</keyword>
<evidence type="ECO:0000313" key="2">
    <source>
        <dbReference type="EMBL" id="RXH78939.1"/>
    </source>
</evidence>
<feature type="region of interest" description="Disordered" evidence="1">
    <location>
        <begin position="24"/>
        <end position="60"/>
    </location>
</feature>
<dbReference type="Proteomes" id="UP000290289">
    <property type="component" value="Chromosome 13"/>
</dbReference>